<dbReference type="SMART" id="SM00346">
    <property type="entry name" value="HTH_ICLR"/>
    <property type="match status" value="1"/>
</dbReference>
<dbReference type="Pfam" id="PF09339">
    <property type="entry name" value="HTH_IclR"/>
    <property type="match status" value="1"/>
</dbReference>
<feature type="domain" description="HTH iclR-type" evidence="4">
    <location>
        <begin position="9"/>
        <end position="71"/>
    </location>
</feature>
<sequence length="245" mass="26076">MAIGRPDRADSVARALQIIEAVADLGLGTTGSEIARHLGFPQASTYRLLNGLVADEYLVRTADLRGFALGARLSTMLSGVLPPPVPARARELIDEFRSSVRFAVHLVYFRPTTLRILDPDPDHPLTGIGELMRYPHASAPGKILLASLSEWREVVGASPAPITPATIIDLTRLGDEIAQIRRTDVAIDDGELVCDHAHVAVPILDADGDVRGAVMIGGVSTRLDAIRSLVDAAKGLSSALGPLLF</sequence>
<dbReference type="InterPro" id="IPR005471">
    <property type="entry name" value="Tscrpt_reg_IclR_N"/>
</dbReference>
<name>A0A846WT60_9ACTN</name>
<accession>A0A846WT60</accession>
<dbReference type="Gene3D" id="1.10.10.10">
    <property type="entry name" value="Winged helix-like DNA-binding domain superfamily/Winged helix DNA-binding domain"/>
    <property type="match status" value="1"/>
</dbReference>
<dbReference type="Gene3D" id="3.30.450.40">
    <property type="match status" value="1"/>
</dbReference>
<dbReference type="SUPFAM" id="SSF55781">
    <property type="entry name" value="GAF domain-like"/>
    <property type="match status" value="1"/>
</dbReference>
<dbReference type="PANTHER" id="PTHR30136">
    <property type="entry name" value="HELIX-TURN-HELIX TRANSCRIPTIONAL REGULATOR, ICLR FAMILY"/>
    <property type="match status" value="1"/>
</dbReference>
<dbReference type="Proteomes" id="UP000563898">
    <property type="component" value="Unassembled WGS sequence"/>
</dbReference>
<keyword evidence="1" id="KW-0805">Transcription regulation</keyword>
<dbReference type="PANTHER" id="PTHR30136:SF35">
    <property type="entry name" value="HTH-TYPE TRANSCRIPTIONAL REGULATOR RV1719"/>
    <property type="match status" value="1"/>
</dbReference>
<dbReference type="GO" id="GO:0045892">
    <property type="term" value="P:negative regulation of DNA-templated transcription"/>
    <property type="evidence" value="ECO:0007669"/>
    <property type="project" value="TreeGrafter"/>
</dbReference>
<dbReference type="AlphaFoldDB" id="A0A846WT60"/>
<dbReference type="InterPro" id="IPR050707">
    <property type="entry name" value="HTH_MetabolicPath_Reg"/>
</dbReference>
<evidence type="ECO:0000256" key="2">
    <source>
        <dbReference type="ARBA" id="ARBA00023125"/>
    </source>
</evidence>
<dbReference type="Pfam" id="PF01614">
    <property type="entry name" value="IclR_C"/>
    <property type="match status" value="1"/>
</dbReference>
<comment type="caution">
    <text evidence="6">The sequence shown here is derived from an EMBL/GenBank/DDBJ whole genome shotgun (WGS) entry which is preliminary data.</text>
</comment>
<dbReference type="PROSITE" id="PS51078">
    <property type="entry name" value="ICLR_ED"/>
    <property type="match status" value="1"/>
</dbReference>
<proteinExistence type="predicted"/>
<keyword evidence="3" id="KW-0804">Transcription</keyword>
<dbReference type="EMBL" id="JAAXPC010000017">
    <property type="protein sequence ID" value="NKY04327.1"/>
    <property type="molecule type" value="Genomic_DNA"/>
</dbReference>
<dbReference type="InterPro" id="IPR036388">
    <property type="entry name" value="WH-like_DNA-bd_sf"/>
</dbReference>
<organism evidence="6 7">
    <name type="scientific">Gordonia polyisoprenivorans</name>
    <dbReference type="NCBI Taxonomy" id="84595"/>
    <lineage>
        <taxon>Bacteria</taxon>
        <taxon>Bacillati</taxon>
        <taxon>Actinomycetota</taxon>
        <taxon>Actinomycetes</taxon>
        <taxon>Mycobacteriales</taxon>
        <taxon>Gordoniaceae</taxon>
        <taxon>Gordonia</taxon>
    </lineage>
</organism>
<reference evidence="6 7" key="1">
    <citation type="submission" date="2020-04" db="EMBL/GenBank/DDBJ databases">
        <title>MicrobeNet Type strains.</title>
        <authorList>
            <person name="Nicholson A.C."/>
        </authorList>
    </citation>
    <scope>NUCLEOTIDE SEQUENCE [LARGE SCALE GENOMIC DNA]</scope>
    <source>
        <strain evidence="6 7">ATCC BAA-14</strain>
    </source>
</reference>
<dbReference type="SUPFAM" id="SSF46785">
    <property type="entry name" value="Winged helix' DNA-binding domain"/>
    <property type="match status" value="1"/>
</dbReference>
<evidence type="ECO:0000259" key="4">
    <source>
        <dbReference type="PROSITE" id="PS51077"/>
    </source>
</evidence>
<dbReference type="GO" id="GO:0003677">
    <property type="term" value="F:DNA binding"/>
    <property type="evidence" value="ECO:0007669"/>
    <property type="project" value="UniProtKB-KW"/>
</dbReference>
<dbReference type="PROSITE" id="PS51077">
    <property type="entry name" value="HTH_ICLR"/>
    <property type="match status" value="1"/>
</dbReference>
<evidence type="ECO:0000313" key="7">
    <source>
        <dbReference type="Proteomes" id="UP000563898"/>
    </source>
</evidence>
<evidence type="ECO:0000259" key="5">
    <source>
        <dbReference type="PROSITE" id="PS51078"/>
    </source>
</evidence>
<dbReference type="InterPro" id="IPR029016">
    <property type="entry name" value="GAF-like_dom_sf"/>
</dbReference>
<dbReference type="GO" id="GO:0003700">
    <property type="term" value="F:DNA-binding transcription factor activity"/>
    <property type="evidence" value="ECO:0007669"/>
    <property type="project" value="TreeGrafter"/>
</dbReference>
<feature type="domain" description="IclR-ED" evidence="5">
    <location>
        <begin position="65"/>
        <end position="245"/>
    </location>
</feature>
<protein>
    <submittedName>
        <fullName evidence="6">Helix-turn-helix domain-containing protein</fullName>
    </submittedName>
</protein>
<evidence type="ECO:0000256" key="1">
    <source>
        <dbReference type="ARBA" id="ARBA00023015"/>
    </source>
</evidence>
<dbReference type="InterPro" id="IPR036390">
    <property type="entry name" value="WH_DNA-bd_sf"/>
</dbReference>
<gene>
    <name evidence="6" type="ORF">HGA05_22425</name>
</gene>
<keyword evidence="2" id="KW-0238">DNA-binding</keyword>
<dbReference type="InterPro" id="IPR014757">
    <property type="entry name" value="Tscrpt_reg_IclR_C"/>
</dbReference>
<evidence type="ECO:0000256" key="3">
    <source>
        <dbReference type="ARBA" id="ARBA00023163"/>
    </source>
</evidence>
<evidence type="ECO:0000313" key="6">
    <source>
        <dbReference type="EMBL" id="NKY04327.1"/>
    </source>
</evidence>
<dbReference type="RefSeq" id="WP_006369966.1">
    <property type="nucleotide sequence ID" value="NZ_JAAXPC010000017.1"/>
</dbReference>